<evidence type="ECO:0000313" key="1">
    <source>
        <dbReference type="EMBL" id="CUO10766.1"/>
    </source>
</evidence>
<organism evidence="1 2">
    <name type="scientific">Mitsuokella jalaludinii</name>
    <dbReference type="NCBI Taxonomy" id="187979"/>
    <lineage>
        <taxon>Bacteria</taxon>
        <taxon>Bacillati</taxon>
        <taxon>Bacillota</taxon>
        <taxon>Negativicutes</taxon>
        <taxon>Selenomonadales</taxon>
        <taxon>Selenomonadaceae</taxon>
        <taxon>Mitsuokella</taxon>
    </lineage>
</organism>
<dbReference type="Proteomes" id="UP000095546">
    <property type="component" value="Unassembled WGS sequence"/>
</dbReference>
<dbReference type="InterPro" id="IPR050583">
    <property type="entry name" value="Mycobacterial_A85_antigen"/>
</dbReference>
<dbReference type="RefSeq" id="WP_036378698.1">
    <property type="nucleotide sequence ID" value="NZ_CABIWZ010000029.1"/>
</dbReference>
<sequence length="249" mass="29001">MKREYRSWYSDRLQREMNIRVYGHTGTPLLILPTQDSMCDNFENFGMIDTVAPEIEAGKIQLFAVDTVDRETWSNVWGDKGWRAARQEDYYNYLIEEVLPFIRTENGTGRLPIAVGCSLGGLHAAIVFLRRPDLFGGMMALSGVYDAKFFFDGWEDGTLYQNSPVDFLANMPADHPYISLYNQRRIVFCVGQGRWEDEGRRTTAIMRDIFAAKGIHAWVDFWGYDVDHDWCWWKKQLRYFLPYVLGEQG</sequence>
<dbReference type="PANTHER" id="PTHR48098:SF3">
    <property type="entry name" value="IRON(III) ENTEROBACTIN ESTERASE"/>
    <property type="match status" value="1"/>
</dbReference>
<evidence type="ECO:0000313" key="2">
    <source>
        <dbReference type="Proteomes" id="UP000095546"/>
    </source>
</evidence>
<dbReference type="PANTHER" id="PTHR48098">
    <property type="entry name" value="ENTEROCHELIN ESTERASE-RELATED"/>
    <property type="match status" value="1"/>
</dbReference>
<keyword evidence="2" id="KW-1185">Reference proteome</keyword>
<dbReference type="Gene3D" id="3.40.50.1820">
    <property type="entry name" value="alpha/beta hydrolase"/>
    <property type="match status" value="1"/>
</dbReference>
<dbReference type="EMBL" id="CYYU01000029">
    <property type="protein sequence ID" value="CUO10766.1"/>
    <property type="molecule type" value="Genomic_DNA"/>
</dbReference>
<name>A0A174CGX2_9FIRM</name>
<gene>
    <name evidence="1" type="ORF">ERS852385_02148</name>
</gene>
<reference evidence="1 2" key="1">
    <citation type="submission" date="2015-09" db="EMBL/GenBank/DDBJ databases">
        <authorList>
            <consortium name="Pathogen Informatics"/>
        </authorList>
    </citation>
    <scope>NUCLEOTIDE SEQUENCE [LARGE SCALE GENOMIC DNA]</scope>
    <source>
        <strain evidence="1 2">2789STDY5608828</strain>
    </source>
</reference>
<dbReference type="SUPFAM" id="SSF53474">
    <property type="entry name" value="alpha/beta-Hydrolases"/>
    <property type="match status" value="1"/>
</dbReference>
<accession>A0A174CGX2</accession>
<proteinExistence type="predicted"/>
<dbReference type="InterPro" id="IPR029058">
    <property type="entry name" value="AB_hydrolase_fold"/>
</dbReference>
<dbReference type="AlphaFoldDB" id="A0A174CGX2"/>
<dbReference type="InterPro" id="IPR000801">
    <property type="entry name" value="Esterase-like"/>
</dbReference>
<protein>
    <submittedName>
        <fullName evidence="1">Uncharacterized protein conserved in bacteria</fullName>
    </submittedName>
</protein>
<dbReference type="OrthoDB" id="9775130at2"/>
<dbReference type="eggNOG" id="COG4947">
    <property type="taxonomic scope" value="Bacteria"/>
</dbReference>
<dbReference type="GeneID" id="83709296"/>
<dbReference type="STRING" id="187979.ERS852385_02148"/>
<dbReference type="Pfam" id="PF00756">
    <property type="entry name" value="Esterase"/>
    <property type="match status" value="1"/>
</dbReference>